<comment type="caution">
    <text evidence="2">The sequence shown here is derived from an EMBL/GenBank/DDBJ whole genome shotgun (WGS) entry which is preliminary data.</text>
</comment>
<accession>X0XZX3</accession>
<feature type="non-terminal residue" evidence="2">
    <location>
        <position position="122"/>
    </location>
</feature>
<name>X0XZX3_9ZZZZ</name>
<keyword evidence="1" id="KW-0472">Membrane</keyword>
<proteinExistence type="predicted"/>
<sequence length="122" mass="13621">MSRVAERRSRHVAEPDEEFPEAYLPPKRRRRWRLLVGLVMLGVVLWLLPGIIAHTPLLDWALRAATADLDGRLSVRSASLGWLKPIAADGIVVRDAKNNHVLEAERLTSTKPLAQILCSLTA</sequence>
<keyword evidence="1" id="KW-1133">Transmembrane helix</keyword>
<organism evidence="2">
    <name type="scientific">marine sediment metagenome</name>
    <dbReference type="NCBI Taxonomy" id="412755"/>
    <lineage>
        <taxon>unclassified sequences</taxon>
        <taxon>metagenomes</taxon>
        <taxon>ecological metagenomes</taxon>
    </lineage>
</organism>
<feature type="transmembrane region" description="Helical" evidence="1">
    <location>
        <begin position="34"/>
        <end position="53"/>
    </location>
</feature>
<dbReference type="AlphaFoldDB" id="X0XZX3"/>
<protein>
    <submittedName>
        <fullName evidence="2">Uncharacterized protein</fullName>
    </submittedName>
</protein>
<evidence type="ECO:0000313" key="2">
    <source>
        <dbReference type="EMBL" id="GAG49019.1"/>
    </source>
</evidence>
<reference evidence="2" key="1">
    <citation type="journal article" date="2014" name="Front. Microbiol.">
        <title>High frequency of phylogenetically diverse reductive dehalogenase-homologous genes in deep subseafloor sedimentary metagenomes.</title>
        <authorList>
            <person name="Kawai M."/>
            <person name="Futagami T."/>
            <person name="Toyoda A."/>
            <person name="Takaki Y."/>
            <person name="Nishi S."/>
            <person name="Hori S."/>
            <person name="Arai W."/>
            <person name="Tsubouchi T."/>
            <person name="Morono Y."/>
            <person name="Uchiyama I."/>
            <person name="Ito T."/>
            <person name="Fujiyama A."/>
            <person name="Inagaki F."/>
            <person name="Takami H."/>
        </authorList>
    </citation>
    <scope>NUCLEOTIDE SEQUENCE</scope>
    <source>
        <strain evidence="2">Expedition CK06-06</strain>
    </source>
</reference>
<keyword evidence="1" id="KW-0812">Transmembrane</keyword>
<gene>
    <name evidence="2" type="ORF">S01H1_80626</name>
</gene>
<dbReference type="EMBL" id="BARS01054467">
    <property type="protein sequence ID" value="GAG49019.1"/>
    <property type="molecule type" value="Genomic_DNA"/>
</dbReference>
<evidence type="ECO:0000256" key="1">
    <source>
        <dbReference type="SAM" id="Phobius"/>
    </source>
</evidence>